<evidence type="ECO:0000313" key="2">
    <source>
        <dbReference type="EMBL" id="NXF64853.1"/>
    </source>
</evidence>
<evidence type="ECO:0000313" key="3">
    <source>
        <dbReference type="Proteomes" id="UP000542434"/>
    </source>
</evidence>
<gene>
    <name evidence="2" type="primary">Ngca</name>
    <name evidence="2" type="ORF">CICNIG_R15595</name>
</gene>
<accession>A0A7K8VDZ8</accession>
<keyword evidence="3" id="KW-1185">Reference proteome</keyword>
<dbReference type="Gene3D" id="2.60.40.10">
    <property type="entry name" value="Immunoglobulins"/>
    <property type="match status" value="1"/>
</dbReference>
<dbReference type="InterPro" id="IPR013783">
    <property type="entry name" value="Ig-like_fold"/>
</dbReference>
<dbReference type="InterPro" id="IPR036179">
    <property type="entry name" value="Ig-like_dom_sf"/>
</dbReference>
<reference evidence="2 3" key="1">
    <citation type="submission" date="2019-09" db="EMBL/GenBank/DDBJ databases">
        <title>Bird 10,000 Genomes (B10K) Project - Family phase.</title>
        <authorList>
            <person name="Zhang G."/>
        </authorList>
    </citation>
    <scope>NUCLEOTIDE SEQUENCE [LARGE SCALE GENOMIC DNA]</scope>
    <source>
        <strain evidence="2">B10K-DU-001-07</strain>
        <tissue evidence="2">Muscle</tissue>
    </source>
</reference>
<evidence type="ECO:0000259" key="1">
    <source>
        <dbReference type="PROSITE" id="PS50835"/>
    </source>
</evidence>
<dbReference type="PROSITE" id="PS50835">
    <property type="entry name" value="IG_LIKE"/>
    <property type="match status" value="1"/>
</dbReference>
<dbReference type="SUPFAM" id="SSF48726">
    <property type="entry name" value="Immunoglobulin"/>
    <property type="match status" value="1"/>
</dbReference>
<feature type="domain" description="Ig-like" evidence="1">
    <location>
        <begin position="5"/>
        <end position="56"/>
    </location>
</feature>
<dbReference type="AlphaFoldDB" id="A0A7K8VDZ8"/>
<comment type="caution">
    <text evidence="2">The sequence shown here is derived from an EMBL/GenBank/DDBJ whole genome shotgun (WGS) entry which is preliminary data.</text>
</comment>
<sequence length="56" mass="6045">VAAATRIEVPPQSMTAKKGETVTFRCVATFDPGLASHGLEWRRDGRLLGETADSDK</sequence>
<organism evidence="2 3">
    <name type="scientific">Ciccaba nigrolineata</name>
    <dbReference type="NCBI Taxonomy" id="1118524"/>
    <lineage>
        <taxon>Eukaryota</taxon>
        <taxon>Metazoa</taxon>
        <taxon>Chordata</taxon>
        <taxon>Craniata</taxon>
        <taxon>Vertebrata</taxon>
        <taxon>Euteleostomi</taxon>
        <taxon>Archelosauria</taxon>
        <taxon>Archosauria</taxon>
        <taxon>Dinosauria</taxon>
        <taxon>Saurischia</taxon>
        <taxon>Theropoda</taxon>
        <taxon>Coelurosauria</taxon>
        <taxon>Aves</taxon>
        <taxon>Neognathae</taxon>
        <taxon>Neoaves</taxon>
        <taxon>Telluraves</taxon>
        <taxon>Strigiformes</taxon>
        <taxon>Strigidae</taxon>
        <taxon>Ciccaba</taxon>
    </lineage>
</organism>
<dbReference type="Proteomes" id="UP000542434">
    <property type="component" value="Unassembled WGS sequence"/>
</dbReference>
<dbReference type="EMBL" id="VWZC01009210">
    <property type="protein sequence ID" value="NXF64853.1"/>
    <property type="molecule type" value="Genomic_DNA"/>
</dbReference>
<feature type="non-terminal residue" evidence="2">
    <location>
        <position position="1"/>
    </location>
</feature>
<name>A0A7K8VDZ8_9STRI</name>
<feature type="non-terminal residue" evidence="2">
    <location>
        <position position="56"/>
    </location>
</feature>
<proteinExistence type="predicted"/>
<protein>
    <submittedName>
        <fullName evidence="2">NGCA protein</fullName>
    </submittedName>
</protein>
<dbReference type="InterPro" id="IPR007110">
    <property type="entry name" value="Ig-like_dom"/>
</dbReference>